<name>A0A1G5BNB7_9GAMM</name>
<evidence type="ECO:0000256" key="2">
    <source>
        <dbReference type="ARBA" id="ARBA00022490"/>
    </source>
</evidence>
<dbReference type="InterPro" id="IPR023535">
    <property type="entry name" value="TC-AMP_synthase"/>
</dbReference>
<dbReference type="GO" id="GO:0006450">
    <property type="term" value="P:regulation of translational fidelity"/>
    <property type="evidence" value="ECO:0007669"/>
    <property type="project" value="TreeGrafter"/>
</dbReference>
<dbReference type="GO" id="GO:0061710">
    <property type="term" value="F:L-threonylcarbamoyladenylate synthase"/>
    <property type="evidence" value="ECO:0007669"/>
    <property type="project" value="UniProtKB-EC"/>
</dbReference>
<feature type="domain" description="YrdC-like" evidence="10">
    <location>
        <begin position="6"/>
        <end position="186"/>
    </location>
</feature>
<evidence type="ECO:0000259" key="10">
    <source>
        <dbReference type="PROSITE" id="PS51163"/>
    </source>
</evidence>
<dbReference type="SUPFAM" id="SSF55821">
    <property type="entry name" value="YrdC/RibB"/>
    <property type="match status" value="1"/>
</dbReference>
<sequence length="186" mass="19786">MAGPPPLDVEAGAALLREGGVLAYPTESCFGLGCDPRNQAAVERVLAAKGRAEAKGLILIGASWEHLAPYMGRLTVPMRRRMDRAWPGPVTFLVPPSAAVPPWVRGDHARVALRWTAHPHAARLCKAFGGALVSTSANREGEPPARTAVQCRETFGSALDGCLRGRVGPRRAPSAIIDAETGCRHR</sequence>
<dbReference type="GO" id="GO:0003725">
    <property type="term" value="F:double-stranded RNA binding"/>
    <property type="evidence" value="ECO:0007669"/>
    <property type="project" value="InterPro"/>
</dbReference>
<dbReference type="InterPro" id="IPR050156">
    <property type="entry name" value="TC-AMP_synthase_SUA5"/>
</dbReference>
<keyword evidence="6 9" id="KW-0547">Nucleotide-binding</keyword>
<dbReference type="GO" id="GO:0000049">
    <property type="term" value="F:tRNA binding"/>
    <property type="evidence" value="ECO:0007669"/>
    <property type="project" value="TreeGrafter"/>
</dbReference>
<accession>A0A1G5BNB7</accession>
<proteinExistence type="inferred from homology"/>
<dbReference type="PANTHER" id="PTHR17490:SF18">
    <property type="entry name" value="THREONYLCARBAMOYL-AMP SYNTHASE"/>
    <property type="match status" value="1"/>
</dbReference>
<dbReference type="GO" id="GO:0005737">
    <property type="term" value="C:cytoplasm"/>
    <property type="evidence" value="ECO:0007669"/>
    <property type="project" value="UniProtKB-SubCell"/>
</dbReference>
<dbReference type="STRING" id="381306.AN478_11600"/>
<evidence type="ECO:0000313" key="11">
    <source>
        <dbReference type="EMBL" id="SCX91641.1"/>
    </source>
</evidence>
<dbReference type="PROSITE" id="PS51163">
    <property type="entry name" value="YRDC"/>
    <property type="match status" value="1"/>
</dbReference>
<dbReference type="Gene3D" id="3.90.870.10">
    <property type="entry name" value="DHBP synthase"/>
    <property type="match status" value="1"/>
</dbReference>
<keyword evidence="5 9" id="KW-0548">Nucleotidyltransferase</keyword>
<dbReference type="InterPro" id="IPR017945">
    <property type="entry name" value="DHBP_synth_RibB-like_a/b_dom"/>
</dbReference>
<gene>
    <name evidence="9" type="primary">tsaC</name>
    <name evidence="11" type="ORF">SAMN05661077_0708</name>
</gene>
<keyword evidence="7 9" id="KW-0067">ATP-binding</keyword>
<keyword evidence="2 9" id="KW-0963">Cytoplasm</keyword>
<dbReference type="Pfam" id="PF01300">
    <property type="entry name" value="Sua5_yciO_yrdC"/>
    <property type="match status" value="1"/>
</dbReference>
<dbReference type="RefSeq" id="WP_231627405.1">
    <property type="nucleotide sequence ID" value="NZ_FMUN01000002.1"/>
</dbReference>
<evidence type="ECO:0000313" key="12">
    <source>
        <dbReference type="Proteomes" id="UP000183104"/>
    </source>
</evidence>
<evidence type="ECO:0000256" key="5">
    <source>
        <dbReference type="ARBA" id="ARBA00022695"/>
    </source>
</evidence>
<dbReference type="PANTHER" id="PTHR17490">
    <property type="entry name" value="SUA5"/>
    <property type="match status" value="1"/>
</dbReference>
<evidence type="ECO:0000256" key="6">
    <source>
        <dbReference type="ARBA" id="ARBA00022741"/>
    </source>
</evidence>
<comment type="subcellular location">
    <subcellularLocation>
        <location evidence="1 9">Cytoplasm</location>
    </subcellularLocation>
</comment>
<organism evidence="11 12">
    <name type="scientific">Thiohalorhabdus denitrificans</name>
    <dbReference type="NCBI Taxonomy" id="381306"/>
    <lineage>
        <taxon>Bacteria</taxon>
        <taxon>Pseudomonadati</taxon>
        <taxon>Pseudomonadota</taxon>
        <taxon>Gammaproteobacteria</taxon>
        <taxon>Thiohalorhabdales</taxon>
        <taxon>Thiohalorhabdaceae</taxon>
        <taxon>Thiohalorhabdus</taxon>
    </lineage>
</organism>
<evidence type="ECO:0000256" key="4">
    <source>
        <dbReference type="ARBA" id="ARBA00022694"/>
    </source>
</evidence>
<evidence type="ECO:0000256" key="8">
    <source>
        <dbReference type="ARBA" id="ARBA00048366"/>
    </source>
</evidence>
<dbReference type="EMBL" id="FMUN01000002">
    <property type="protein sequence ID" value="SCX91641.1"/>
    <property type="molecule type" value="Genomic_DNA"/>
</dbReference>
<dbReference type="GO" id="GO:0005524">
    <property type="term" value="F:ATP binding"/>
    <property type="evidence" value="ECO:0007669"/>
    <property type="project" value="UniProtKB-UniRule"/>
</dbReference>
<reference evidence="12" key="1">
    <citation type="submission" date="2016-10" db="EMBL/GenBank/DDBJ databases">
        <authorList>
            <person name="Varghese N."/>
        </authorList>
    </citation>
    <scope>NUCLEOTIDE SEQUENCE [LARGE SCALE GENOMIC DNA]</scope>
    <source>
        <strain evidence="12">HL 19</strain>
    </source>
</reference>
<evidence type="ECO:0000256" key="7">
    <source>
        <dbReference type="ARBA" id="ARBA00022840"/>
    </source>
</evidence>
<dbReference type="Proteomes" id="UP000183104">
    <property type="component" value="Unassembled WGS sequence"/>
</dbReference>
<evidence type="ECO:0000256" key="9">
    <source>
        <dbReference type="HAMAP-Rule" id="MF_01852"/>
    </source>
</evidence>
<keyword evidence="4 9" id="KW-0819">tRNA processing</keyword>
<dbReference type="InterPro" id="IPR006070">
    <property type="entry name" value="Sua5-like_dom"/>
</dbReference>
<comment type="function">
    <text evidence="9">Required for the formation of a threonylcarbamoyl group on adenosine at position 37 (t(6)A37) in tRNAs that read codons beginning with adenine. Catalyzes the conversion of L-threonine, HCO(3)(-)/CO(2) and ATP to give threonylcarbamoyl-AMP (TC-AMP) as the acyladenylate intermediate, with the release of diphosphate.</text>
</comment>
<keyword evidence="3 9" id="KW-0808">Transferase</keyword>
<evidence type="ECO:0000256" key="3">
    <source>
        <dbReference type="ARBA" id="ARBA00022679"/>
    </source>
</evidence>
<comment type="similarity">
    <text evidence="9">Belongs to the SUA5 family. TsaC subfamily.</text>
</comment>
<dbReference type="GO" id="GO:0002949">
    <property type="term" value="P:tRNA threonylcarbamoyladenosine modification"/>
    <property type="evidence" value="ECO:0007669"/>
    <property type="project" value="UniProtKB-UniRule"/>
</dbReference>
<protein>
    <recommendedName>
        <fullName evidence="9">Threonylcarbamoyl-AMP synthase</fullName>
        <shortName evidence="9">TC-AMP synthase</shortName>
        <ecNumber evidence="9">2.7.7.87</ecNumber>
    </recommendedName>
    <alternativeName>
        <fullName evidence="9">L-threonylcarbamoyladenylate synthase</fullName>
    </alternativeName>
    <alternativeName>
        <fullName evidence="9">t(6)A37 threonylcarbamoyladenosine biosynthesis protein TsaC</fullName>
    </alternativeName>
    <alternativeName>
        <fullName evidence="9">tRNA threonylcarbamoyladenosine biosynthesis protein TsaC</fullName>
    </alternativeName>
</protein>
<dbReference type="AlphaFoldDB" id="A0A1G5BNB7"/>
<evidence type="ECO:0000256" key="1">
    <source>
        <dbReference type="ARBA" id="ARBA00004496"/>
    </source>
</evidence>
<comment type="catalytic activity">
    <reaction evidence="8 9">
        <text>L-threonine + hydrogencarbonate + ATP = L-threonylcarbamoyladenylate + diphosphate + H2O</text>
        <dbReference type="Rhea" id="RHEA:36407"/>
        <dbReference type="ChEBI" id="CHEBI:15377"/>
        <dbReference type="ChEBI" id="CHEBI:17544"/>
        <dbReference type="ChEBI" id="CHEBI:30616"/>
        <dbReference type="ChEBI" id="CHEBI:33019"/>
        <dbReference type="ChEBI" id="CHEBI:57926"/>
        <dbReference type="ChEBI" id="CHEBI:73682"/>
        <dbReference type="EC" id="2.7.7.87"/>
    </reaction>
</comment>
<dbReference type="HAMAP" id="MF_01852">
    <property type="entry name" value="TsaC"/>
    <property type="match status" value="1"/>
</dbReference>
<dbReference type="EC" id="2.7.7.87" evidence="9"/>
<keyword evidence="12" id="KW-1185">Reference proteome</keyword>